<gene>
    <name evidence="1" type="ORF">OA57_04850</name>
</gene>
<dbReference type="EMBL" id="JSUM01000006">
    <property type="protein sequence ID" value="KGQ70696.1"/>
    <property type="molecule type" value="Genomic_DNA"/>
</dbReference>
<dbReference type="GO" id="GO:0005737">
    <property type="term" value="C:cytoplasm"/>
    <property type="evidence" value="ECO:0007669"/>
    <property type="project" value="TreeGrafter"/>
</dbReference>
<dbReference type="Gene3D" id="3.40.50.720">
    <property type="entry name" value="NAD(P)-binding Rossmann-like Domain"/>
    <property type="match status" value="1"/>
</dbReference>
<dbReference type="Proteomes" id="UP000030380">
    <property type="component" value="Unassembled WGS sequence"/>
</dbReference>
<evidence type="ECO:0000313" key="1">
    <source>
        <dbReference type="EMBL" id="KGQ70696.1"/>
    </source>
</evidence>
<dbReference type="InterPro" id="IPR036291">
    <property type="entry name" value="NAD(P)-bd_dom_sf"/>
</dbReference>
<dbReference type="OrthoDB" id="751203at2"/>
<dbReference type="PANTHER" id="PTHR48079">
    <property type="entry name" value="PROTEIN YEEZ"/>
    <property type="match status" value="1"/>
</dbReference>
<dbReference type="GO" id="GO:0004029">
    <property type="term" value="F:aldehyde dehydrogenase (NAD+) activity"/>
    <property type="evidence" value="ECO:0007669"/>
    <property type="project" value="TreeGrafter"/>
</dbReference>
<sequence length="282" mass="32087">MNSVAIVGLGWLGFPLAKHLQRIGWQVKGSKRTHEGAESMRLNGFEAYFLQLTPEIDADPDDIHELLTVDSLIINIPPSRYFFDTHSYIEGIKNLVNEALLHGVQHLLFISSTSVFPQQHGEYDEQSAVEPQSEVGKALYAIENWLLQLNNVDCDILRLSGLIGIDRHPVSSLAGRKAVKGGNQPVNLVHQTDCILAIQLLLETRGYQRLYHLSAPQHPNRADYYRTMAEKLGLVPPHFVQDEADLRRIIHGNKIVAELDFEYRYPDPYQMLPQAEQYFHQE</sequence>
<accession>A0A0A3AN19</accession>
<name>A0A0A3AN19_9PAST</name>
<dbReference type="CDD" id="cd05266">
    <property type="entry name" value="SDR_a4"/>
    <property type="match status" value="1"/>
</dbReference>
<evidence type="ECO:0000313" key="2">
    <source>
        <dbReference type="Proteomes" id="UP000030380"/>
    </source>
</evidence>
<dbReference type="AlphaFoldDB" id="A0A0A3AN19"/>
<dbReference type="SUPFAM" id="SSF51735">
    <property type="entry name" value="NAD(P)-binding Rossmann-fold domains"/>
    <property type="match status" value="1"/>
</dbReference>
<dbReference type="PANTHER" id="PTHR48079:SF6">
    <property type="entry name" value="NAD(P)-BINDING DOMAIN-CONTAINING PROTEIN-RELATED"/>
    <property type="match status" value="1"/>
</dbReference>
<dbReference type="RefSeq" id="WP_034614174.1">
    <property type="nucleotide sequence ID" value="NZ_JSUM01000006.1"/>
</dbReference>
<proteinExistence type="predicted"/>
<dbReference type="STRING" id="505317.OA57_04850"/>
<keyword evidence="2" id="KW-1185">Reference proteome</keyword>
<reference evidence="1 2" key="1">
    <citation type="submission" date="2014-11" db="EMBL/GenBank/DDBJ databases">
        <title>Draft genome sequence of Chelonobacter oris 1662T, associated with respiratory disease in Hermann's Tortoises.</title>
        <authorList>
            <person name="Kudirkiene E."/>
            <person name="Hansen M.J."/>
            <person name="Bojesen A.M."/>
        </authorList>
    </citation>
    <scope>NUCLEOTIDE SEQUENCE [LARGE SCALE GENOMIC DNA]</scope>
    <source>
        <strain evidence="1 2">1662</strain>
    </source>
</reference>
<organism evidence="1 2">
    <name type="scientific">Chelonobacter oris</name>
    <dbReference type="NCBI Taxonomy" id="505317"/>
    <lineage>
        <taxon>Bacteria</taxon>
        <taxon>Pseudomonadati</taxon>
        <taxon>Pseudomonadota</taxon>
        <taxon>Gammaproteobacteria</taxon>
        <taxon>Pasteurellales</taxon>
        <taxon>Pasteurellaceae</taxon>
        <taxon>Chelonobacter</taxon>
    </lineage>
</organism>
<comment type="caution">
    <text evidence="1">The sequence shown here is derived from an EMBL/GenBank/DDBJ whole genome shotgun (WGS) entry which is preliminary data.</text>
</comment>
<dbReference type="InterPro" id="IPR051783">
    <property type="entry name" value="NAD(P)-dependent_oxidoreduct"/>
</dbReference>
<protein>
    <submittedName>
        <fullName evidence="1">NAD-dependent dehydratase</fullName>
    </submittedName>
</protein>